<dbReference type="InterPro" id="IPR056438">
    <property type="entry name" value="Znf-C2H2_CTCF"/>
</dbReference>
<dbReference type="Pfam" id="PF23611">
    <property type="entry name" value="zf-C2H2_16"/>
    <property type="match status" value="1"/>
</dbReference>
<dbReference type="SUPFAM" id="SSF57667">
    <property type="entry name" value="beta-beta-alpha zinc fingers"/>
    <property type="match status" value="1"/>
</dbReference>
<evidence type="ECO:0000256" key="6">
    <source>
        <dbReference type="ARBA" id="ARBA00023015"/>
    </source>
</evidence>
<evidence type="ECO:0000256" key="4">
    <source>
        <dbReference type="ARBA" id="ARBA00022771"/>
    </source>
</evidence>
<protein>
    <recommendedName>
        <fullName evidence="10">C2H2-type domain-containing protein</fullName>
    </recommendedName>
</protein>
<name>A0A9D4GP39_DREPO</name>
<comment type="subcellular location">
    <subcellularLocation>
        <location evidence="1">Nucleus</location>
    </subcellularLocation>
</comment>
<dbReference type="Gene3D" id="3.30.160.60">
    <property type="entry name" value="Classic Zinc Finger"/>
    <property type="match status" value="2"/>
</dbReference>
<keyword evidence="12" id="KW-1185">Reference proteome</keyword>
<keyword evidence="4 9" id="KW-0863">Zinc-finger</keyword>
<dbReference type="FunFam" id="3.30.160.60:FF:002452">
    <property type="entry name" value="zinc finger protein 142 isoform X4"/>
    <property type="match status" value="1"/>
</dbReference>
<dbReference type="PROSITE" id="PS00028">
    <property type="entry name" value="ZINC_FINGER_C2H2_1"/>
    <property type="match status" value="1"/>
</dbReference>
<dbReference type="InterPro" id="IPR013087">
    <property type="entry name" value="Znf_C2H2_type"/>
</dbReference>
<reference evidence="11" key="1">
    <citation type="journal article" date="2019" name="bioRxiv">
        <title>The Genome of the Zebra Mussel, Dreissena polymorpha: A Resource for Invasive Species Research.</title>
        <authorList>
            <person name="McCartney M.A."/>
            <person name="Auch B."/>
            <person name="Kono T."/>
            <person name="Mallez S."/>
            <person name="Zhang Y."/>
            <person name="Obille A."/>
            <person name="Becker A."/>
            <person name="Abrahante J.E."/>
            <person name="Garbe J."/>
            <person name="Badalamenti J.P."/>
            <person name="Herman A."/>
            <person name="Mangelson H."/>
            <person name="Liachko I."/>
            <person name="Sullivan S."/>
            <person name="Sone E.D."/>
            <person name="Koren S."/>
            <person name="Silverstein K.A.T."/>
            <person name="Beckman K.B."/>
            <person name="Gohl D.M."/>
        </authorList>
    </citation>
    <scope>NUCLEOTIDE SEQUENCE</scope>
    <source>
        <strain evidence="11">Duluth1</strain>
        <tissue evidence="11">Whole animal</tissue>
    </source>
</reference>
<evidence type="ECO:0000259" key="10">
    <source>
        <dbReference type="PROSITE" id="PS50157"/>
    </source>
</evidence>
<dbReference type="PANTHER" id="PTHR45993">
    <property type="entry name" value="B-CELL LYMPHOMA/LEUKEMIA 11"/>
    <property type="match status" value="1"/>
</dbReference>
<evidence type="ECO:0000256" key="5">
    <source>
        <dbReference type="ARBA" id="ARBA00022833"/>
    </source>
</evidence>
<keyword evidence="5" id="KW-0862">Zinc</keyword>
<dbReference type="GO" id="GO:0000978">
    <property type="term" value="F:RNA polymerase II cis-regulatory region sequence-specific DNA binding"/>
    <property type="evidence" value="ECO:0007669"/>
    <property type="project" value="TreeGrafter"/>
</dbReference>
<evidence type="ECO:0000313" key="12">
    <source>
        <dbReference type="Proteomes" id="UP000828390"/>
    </source>
</evidence>
<dbReference type="GO" id="GO:0008270">
    <property type="term" value="F:zinc ion binding"/>
    <property type="evidence" value="ECO:0007669"/>
    <property type="project" value="UniProtKB-KW"/>
</dbReference>
<evidence type="ECO:0000256" key="2">
    <source>
        <dbReference type="ARBA" id="ARBA00022723"/>
    </source>
</evidence>
<evidence type="ECO:0000256" key="1">
    <source>
        <dbReference type="ARBA" id="ARBA00004123"/>
    </source>
</evidence>
<evidence type="ECO:0000256" key="7">
    <source>
        <dbReference type="ARBA" id="ARBA00023163"/>
    </source>
</evidence>
<keyword evidence="6" id="KW-0805">Transcription regulation</keyword>
<dbReference type="PROSITE" id="PS50157">
    <property type="entry name" value="ZINC_FINGER_C2H2_2"/>
    <property type="match status" value="1"/>
</dbReference>
<dbReference type="EMBL" id="JAIWYP010000005">
    <property type="protein sequence ID" value="KAH3818999.1"/>
    <property type="molecule type" value="Genomic_DNA"/>
</dbReference>
<organism evidence="11 12">
    <name type="scientific">Dreissena polymorpha</name>
    <name type="common">Zebra mussel</name>
    <name type="synonym">Mytilus polymorpha</name>
    <dbReference type="NCBI Taxonomy" id="45954"/>
    <lineage>
        <taxon>Eukaryota</taxon>
        <taxon>Metazoa</taxon>
        <taxon>Spiralia</taxon>
        <taxon>Lophotrochozoa</taxon>
        <taxon>Mollusca</taxon>
        <taxon>Bivalvia</taxon>
        <taxon>Autobranchia</taxon>
        <taxon>Heteroconchia</taxon>
        <taxon>Euheterodonta</taxon>
        <taxon>Imparidentia</taxon>
        <taxon>Neoheterodontei</taxon>
        <taxon>Myida</taxon>
        <taxon>Dreissenoidea</taxon>
        <taxon>Dreissenidae</taxon>
        <taxon>Dreissena</taxon>
    </lineage>
</organism>
<sequence length="58" mass="6726">MRIHSGERLYKCEACGYACNQSSDLKKHMRIHTEERLYKCEVCGPQCGKAFKHSQVVH</sequence>
<dbReference type="GO" id="GO:0003700">
    <property type="term" value="F:DNA-binding transcription factor activity"/>
    <property type="evidence" value="ECO:0007669"/>
    <property type="project" value="TreeGrafter"/>
</dbReference>
<dbReference type="SMART" id="SM00355">
    <property type="entry name" value="ZnF_C2H2"/>
    <property type="match status" value="2"/>
</dbReference>
<keyword evidence="8" id="KW-0539">Nucleus</keyword>
<accession>A0A9D4GP39</accession>
<keyword evidence="2" id="KW-0479">Metal-binding</keyword>
<proteinExistence type="predicted"/>
<evidence type="ECO:0000256" key="3">
    <source>
        <dbReference type="ARBA" id="ARBA00022737"/>
    </source>
</evidence>
<comment type="caution">
    <text evidence="11">The sequence shown here is derived from an EMBL/GenBank/DDBJ whole genome shotgun (WGS) entry which is preliminary data.</text>
</comment>
<keyword evidence="7" id="KW-0804">Transcription</keyword>
<dbReference type="AlphaFoldDB" id="A0A9D4GP39"/>
<evidence type="ECO:0000256" key="8">
    <source>
        <dbReference type="ARBA" id="ARBA00023242"/>
    </source>
</evidence>
<dbReference type="PANTHER" id="PTHR45993:SF10">
    <property type="entry name" value="ZINC FINGER PROTEIN 208 ISOFORM X1-RELATED"/>
    <property type="match status" value="1"/>
</dbReference>
<evidence type="ECO:0000313" key="11">
    <source>
        <dbReference type="EMBL" id="KAH3818999.1"/>
    </source>
</evidence>
<feature type="domain" description="C2H2-type" evidence="10">
    <location>
        <begin position="10"/>
        <end position="37"/>
    </location>
</feature>
<dbReference type="GO" id="GO:0006357">
    <property type="term" value="P:regulation of transcription by RNA polymerase II"/>
    <property type="evidence" value="ECO:0007669"/>
    <property type="project" value="TreeGrafter"/>
</dbReference>
<dbReference type="InterPro" id="IPR051497">
    <property type="entry name" value="Dev/Hematopoietic_TF"/>
</dbReference>
<dbReference type="InterPro" id="IPR036236">
    <property type="entry name" value="Znf_C2H2_sf"/>
</dbReference>
<keyword evidence="3" id="KW-0677">Repeat</keyword>
<dbReference type="GO" id="GO:0005634">
    <property type="term" value="C:nucleus"/>
    <property type="evidence" value="ECO:0007669"/>
    <property type="project" value="UniProtKB-SubCell"/>
</dbReference>
<dbReference type="Proteomes" id="UP000828390">
    <property type="component" value="Unassembled WGS sequence"/>
</dbReference>
<reference evidence="11" key="2">
    <citation type="submission" date="2020-11" db="EMBL/GenBank/DDBJ databases">
        <authorList>
            <person name="McCartney M.A."/>
            <person name="Auch B."/>
            <person name="Kono T."/>
            <person name="Mallez S."/>
            <person name="Becker A."/>
            <person name="Gohl D.M."/>
            <person name="Silverstein K.A.T."/>
            <person name="Koren S."/>
            <person name="Bechman K.B."/>
            <person name="Herman A."/>
            <person name="Abrahante J.E."/>
            <person name="Garbe J."/>
        </authorList>
    </citation>
    <scope>NUCLEOTIDE SEQUENCE</scope>
    <source>
        <strain evidence="11">Duluth1</strain>
        <tissue evidence="11">Whole animal</tissue>
    </source>
</reference>
<evidence type="ECO:0000256" key="9">
    <source>
        <dbReference type="PROSITE-ProRule" id="PRU00042"/>
    </source>
</evidence>
<gene>
    <name evidence="11" type="ORF">DPMN_120729</name>
</gene>